<gene>
    <name evidence="2" type="ORF">QBC42DRAFT_183780</name>
</gene>
<dbReference type="PROSITE" id="PS50181">
    <property type="entry name" value="FBOX"/>
    <property type="match status" value="1"/>
</dbReference>
<evidence type="ECO:0000313" key="3">
    <source>
        <dbReference type="Proteomes" id="UP001321749"/>
    </source>
</evidence>
<proteinExistence type="predicted"/>
<feature type="domain" description="F-box" evidence="1">
    <location>
        <begin position="1"/>
        <end position="48"/>
    </location>
</feature>
<comment type="caution">
    <text evidence="2">The sequence shown here is derived from an EMBL/GenBank/DDBJ whole genome shotgun (WGS) entry which is preliminary data.</text>
</comment>
<evidence type="ECO:0000313" key="2">
    <source>
        <dbReference type="EMBL" id="KAK4459289.1"/>
    </source>
</evidence>
<dbReference type="Proteomes" id="UP001321749">
    <property type="component" value="Unassembled WGS sequence"/>
</dbReference>
<dbReference type="Pfam" id="PF00646">
    <property type="entry name" value="F-box"/>
    <property type="match status" value="1"/>
</dbReference>
<sequence length="261" mass="30187">MEATLDFPVEVLSVIISWLDPVTLISLSQSSQLLRRLVNPTRHDFERRLLSLELTPEFGGIIPEISNSHLGRVITPPREQDEWKSNKYACLGCMKLLPHYMFSESGILSLEYAKPLPGTAEAQKSQVTDWQPLSTGRKRKRIIEEHEAQRVKRVRLMQPRITSGNRVSAEARTEFAGMWRHKRRCHECRYQTKRNGNANISTSRILTVPIGKIRYMEDQNRLERYFPGLLDLSATECTPKTRNVAMVRCPGCETWQEYRAF</sequence>
<protein>
    <recommendedName>
        <fullName evidence="1">F-box domain-containing protein</fullName>
    </recommendedName>
</protein>
<accession>A0AAV9HE55</accession>
<dbReference type="AlphaFoldDB" id="A0AAV9HE55"/>
<dbReference type="InterPro" id="IPR036047">
    <property type="entry name" value="F-box-like_dom_sf"/>
</dbReference>
<feature type="non-terminal residue" evidence="2">
    <location>
        <position position="261"/>
    </location>
</feature>
<reference evidence="2" key="2">
    <citation type="submission" date="2023-06" db="EMBL/GenBank/DDBJ databases">
        <authorList>
            <consortium name="Lawrence Berkeley National Laboratory"/>
            <person name="Mondo S.J."/>
            <person name="Hensen N."/>
            <person name="Bonometti L."/>
            <person name="Westerberg I."/>
            <person name="Brannstrom I.O."/>
            <person name="Guillou S."/>
            <person name="Cros-Aarteil S."/>
            <person name="Calhoun S."/>
            <person name="Haridas S."/>
            <person name="Kuo A."/>
            <person name="Pangilinan J."/>
            <person name="Riley R."/>
            <person name="Labutti K."/>
            <person name="Andreopoulos B."/>
            <person name="Lipzen A."/>
            <person name="Chen C."/>
            <person name="Yanf M."/>
            <person name="Daum C."/>
            <person name="Ng V."/>
            <person name="Clum A."/>
            <person name="Steindorff A."/>
            <person name="Ohm R."/>
            <person name="Martin F."/>
            <person name="Silar P."/>
            <person name="Natvig D."/>
            <person name="Lalanne C."/>
            <person name="Gautier V."/>
            <person name="Ament-Velasquez S.L."/>
            <person name="Kruys A."/>
            <person name="Hutchinson M.I."/>
            <person name="Powell A.J."/>
            <person name="Barry K."/>
            <person name="Miller A.N."/>
            <person name="Grigoriev I.V."/>
            <person name="Debuchy R."/>
            <person name="Gladieux P."/>
            <person name="Thoren M.H."/>
            <person name="Johannesson H."/>
        </authorList>
    </citation>
    <scope>NUCLEOTIDE SEQUENCE</scope>
    <source>
        <strain evidence="2">PSN324</strain>
    </source>
</reference>
<name>A0AAV9HE55_9PEZI</name>
<evidence type="ECO:0000259" key="1">
    <source>
        <dbReference type="PROSITE" id="PS50181"/>
    </source>
</evidence>
<keyword evidence="3" id="KW-1185">Reference proteome</keyword>
<dbReference type="SUPFAM" id="SSF81383">
    <property type="entry name" value="F-box domain"/>
    <property type="match status" value="1"/>
</dbReference>
<organism evidence="2 3">
    <name type="scientific">Cladorrhinum samala</name>
    <dbReference type="NCBI Taxonomy" id="585594"/>
    <lineage>
        <taxon>Eukaryota</taxon>
        <taxon>Fungi</taxon>
        <taxon>Dikarya</taxon>
        <taxon>Ascomycota</taxon>
        <taxon>Pezizomycotina</taxon>
        <taxon>Sordariomycetes</taxon>
        <taxon>Sordariomycetidae</taxon>
        <taxon>Sordariales</taxon>
        <taxon>Podosporaceae</taxon>
        <taxon>Cladorrhinum</taxon>
    </lineage>
</organism>
<dbReference type="CDD" id="cd09917">
    <property type="entry name" value="F-box_SF"/>
    <property type="match status" value="1"/>
</dbReference>
<reference evidence="2" key="1">
    <citation type="journal article" date="2023" name="Mol. Phylogenet. Evol.">
        <title>Genome-scale phylogeny and comparative genomics of the fungal order Sordariales.</title>
        <authorList>
            <person name="Hensen N."/>
            <person name="Bonometti L."/>
            <person name="Westerberg I."/>
            <person name="Brannstrom I.O."/>
            <person name="Guillou S."/>
            <person name="Cros-Aarteil S."/>
            <person name="Calhoun S."/>
            <person name="Haridas S."/>
            <person name="Kuo A."/>
            <person name="Mondo S."/>
            <person name="Pangilinan J."/>
            <person name="Riley R."/>
            <person name="LaButti K."/>
            <person name="Andreopoulos B."/>
            <person name="Lipzen A."/>
            <person name="Chen C."/>
            <person name="Yan M."/>
            <person name="Daum C."/>
            <person name="Ng V."/>
            <person name="Clum A."/>
            <person name="Steindorff A."/>
            <person name="Ohm R.A."/>
            <person name="Martin F."/>
            <person name="Silar P."/>
            <person name="Natvig D.O."/>
            <person name="Lalanne C."/>
            <person name="Gautier V."/>
            <person name="Ament-Velasquez S.L."/>
            <person name="Kruys A."/>
            <person name="Hutchinson M.I."/>
            <person name="Powell A.J."/>
            <person name="Barry K."/>
            <person name="Miller A.N."/>
            <person name="Grigoriev I.V."/>
            <person name="Debuchy R."/>
            <person name="Gladieux P."/>
            <person name="Hiltunen Thoren M."/>
            <person name="Johannesson H."/>
        </authorList>
    </citation>
    <scope>NUCLEOTIDE SEQUENCE</scope>
    <source>
        <strain evidence="2">PSN324</strain>
    </source>
</reference>
<dbReference type="EMBL" id="MU865041">
    <property type="protein sequence ID" value="KAK4459289.1"/>
    <property type="molecule type" value="Genomic_DNA"/>
</dbReference>
<dbReference type="InterPro" id="IPR001810">
    <property type="entry name" value="F-box_dom"/>
</dbReference>